<dbReference type="EMBL" id="LSRX01000200">
    <property type="protein sequence ID" value="OLQ04820.1"/>
    <property type="molecule type" value="Genomic_DNA"/>
</dbReference>
<dbReference type="InterPro" id="IPR042541">
    <property type="entry name" value="BART_sf"/>
</dbReference>
<evidence type="ECO:0000313" key="9">
    <source>
        <dbReference type="Proteomes" id="UP000186817"/>
    </source>
</evidence>
<feature type="compositionally biased region" description="Low complexity" evidence="6">
    <location>
        <begin position="631"/>
        <end position="643"/>
    </location>
</feature>
<dbReference type="Pfam" id="PF11527">
    <property type="entry name" value="ARL2_Bind_BART"/>
    <property type="match status" value="1"/>
</dbReference>
<evidence type="ECO:0000256" key="3">
    <source>
        <dbReference type="ARBA" id="ARBA00022490"/>
    </source>
</evidence>
<evidence type="ECO:0000256" key="6">
    <source>
        <dbReference type="SAM" id="MobiDB-lite"/>
    </source>
</evidence>
<dbReference type="InterPro" id="IPR024185">
    <property type="entry name" value="FTHF_cligase-like_sf"/>
</dbReference>
<sequence length="787" mass="86568">MLDPKSNLSPTWMVPVSQFVDQNCLCFEDQEENKLEYTLVHNAFKQLVEDLLAAHLAELQISTEEFTVFCEYGLSGSNELHRSLVEQLISVDDFLVFKAMMLKRNSELSREALNPVGQIVVADDAVPAPPQTEELETEAERLVRLEAEQRCVEAELQLAIALSRHLEKRLQLIEALNEVLEMAEGGHYLSMQTRMEAEADRSSSRKAALRQQVWDRLESQDAVLFPRPCHGRIPNCVGSALACQHLLGLPELQNASVVKVHPSIGAAALRTALVVAGKTVLVPPYPGADFLYLELHRDHFPSRSLEWAGDKREYLKWAKPVKLLDIPLVDVVVVASCVVASNGVRLGKGKGYGEVEWGILTALGAADPDTTPVFSICHDLQVVEPAQLNADMMESHDLPVDAFATPSGLVHCNRIASKPSGIRWDLVGPQLEEDIGALSCFPGMITAEDLMQRAVRGELRSLSEWELQQHKTALTKSSVVSRNGREDEAWQAAVDACARFDAEERRCQQNVTTVSSDPRRRSDQSGWRGKGKGKGKGKKSGTKMCEEWMHPAQLSAHAESMSAQAEAEAAQQAALAAAQMIQQQQEQFSLPPTLQMQPLLDGGIGASPVTQEEDPYAEERRRLDAAEQQERAQNAVAQASAARRQAELNRNPQQPSEEERRARAEHLRQRREALMEKKRRERESELSRFTELNGHSTAARAAERACAGQPALPEDAGRKLADELRGSVEPDGPQANPEEAAIAMRADCAAQADADTVPALTGQPADSVFLAKVAKLLSVVNVTLILS</sequence>
<dbReference type="Gene3D" id="1.20.1520.10">
    <property type="entry name" value="ADP-ribosylation factor-like 2-binding protein, domain"/>
    <property type="match status" value="1"/>
</dbReference>
<gene>
    <name evidence="8" type="ORF">AK812_SmicGene12080</name>
</gene>
<feature type="region of interest" description="Disordered" evidence="6">
    <location>
        <begin position="595"/>
        <end position="667"/>
    </location>
</feature>
<feature type="domain" description="BART" evidence="7">
    <location>
        <begin position="9"/>
        <end position="109"/>
    </location>
</feature>
<dbReference type="InterPro" id="IPR023379">
    <property type="entry name" value="BART_dom"/>
</dbReference>
<comment type="subcellular location">
    <subcellularLocation>
        <location evidence="1">Cell projection</location>
        <location evidence="1">Cilium</location>
    </subcellularLocation>
    <subcellularLocation>
        <location evidence="2">Cytoplasm</location>
    </subcellularLocation>
</comment>
<dbReference type="Pfam" id="PF01812">
    <property type="entry name" value="5-FTHF_cyc-lig"/>
    <property type="match status" value="1"/>
</dbReference>
<protein>
    <submittedName>
        <fullName evidence="8">5-formyltetrahydrofolate cyclo-ligase-like protein</fullName>
    </submittedName>
</protein>
<evidence type="ECO:0000256" key="5">
    <source>
        <dbReference type="ARBA" id="ARBA00023273"/>
    </source>
</evidence>
<name>A0A1Q9EBL4_SYMMI</name>
<comment type="caution">
    <text evidence="8">The sequence shown here is derived from an EMBL/GenBank/DDBJ whole genome shotgun (WGS) entry which is preliminary data.</text>
</comment>
<dbReference type="AlphaFoldDB" id="A0A1Q9EBL4"/>
<accession>A0A1Q9EBL4</accession>
<dbReference type="Proteomes" id="UP000186817">
    <property type="component" value="Unassembled WGS sequence"/>
</dbReference>
<feature type="compositionally biased region" description="Basic and acidic residues" evidence="6">
    <location>
        <begin position="657"/>
        <end position="667"/>
    </location>
</feature>
<keyword evidence="4" id="KW-0969">Cilium</keyword>
<dbReference type="PANTHER" id="PTHR13017:SF0">
    <property type="entry name" value="METHENYLTETRAHYDROFOLATE SYNTHASE DOMAIN-CONTAINING PROTEIN"/>
    <property type="match status" value="1"/>
</dbReference>
<feature type="compositionally biased region" description="Basic residues" evidence="6">
    <location>
        <begin position="529"/>
        <end position="541"/>
    </location>
</feature>
<dbReference type="SUPFAM" id="SSF100950">
    <property type="entry name" value="NagB/RpiA/CoA transferase-like"/>
    <property type="match status" value="1"/>
</dbReference>
<dbReference type="PANTHER" id="PTHR13017">
    <property type="entry name" value="5-FORMYLTETRAHYDROFOLATE CYCLO-LIGASE-RELATED"/>
    <property type="match status" value="1"/>
</dbReference>
<evidence type="ECO:0000259" key="7">
    <source>
        <dbReference type="Pfam" id="PF11527"/>
    </source>
</evidence>
<evidence type="ECO:0000256" key="1">
    <source>
        <dbReference type="ARBA" id="ARBA00004138"/>
    </source>
</evidence>
<dbReference type="GO" id="GO:0005737">
    <property type="term" value="C:cytoplasm"/>
    <property type="evidence" value="ECO:0007669"/>
    <property type="project" value="UniProtKB-SubCell"/>
</dbReference>
<evidence type="ECO:0000313" key="8">
    <source>
        <dbReference type="EMBL" id="OLQ04820.1"/>
    </source>
</evidence>
<organism evidence="8 9">
    <name type="scientific">Symbiodinium microadriaticum</name>
    <name type="common">Dinoflagellate</name>
    <name type="synonym">Zooxanthella microadriatica</name>
    <dbReference type="NCBI Taxonomy" id="2951"/>
    <lineage>
        <taxon>Eukaryota</taxon>
        <taxon>Sar</taxon>
        <taxon>Alveolata</taxon>
        <taxon>Dinophyceae</taxon>
        <taxon>Suessiales</taxon>
        <taxon>Symbiodiniaceae</taxon>
        <taxon>Symbiodinium</taxon>
    </lineage>
</organism>
<evidence type="ECO:0000256" key="4">
    <source>
        <dbReference type="ARBA" id="ARBA00023069"/>
    </source>
</evidence>
<feature type="region of interest" description="Disordered" evidence="6">
    <location>
        <begin position="508"/>
        <end position="542"/>
    </location>
</feature>
<dbReference type="GO" id="GO:0016874">
    <property type="term" value="F:ligase activity"/>
    <property type="evidence" value="ECO:0007669"/>
    <property type="project" value="UniProtKB-KW"/>
</dbReference>
<feature type="compositionally biased region" description="Basic and acidic residues" evidence="6">
    <location>
        <begin position="715"/>
        <end position="728"/>
    </location>
</feature>
<keyword evidence="3" id="KW-0963">Cytoplasm</keyword>
<dbReference type="OrthoDB" id="433414at2759"/>
<evidence type="ECO:0000256" key="2">
    <source>
        <dbReference type="ARBA" id="ARBA00004496"/>
    </source>
</evidence>
<keyword evidence="5" id="KW-0966">Cell projection</keyword>
<keyword evidence="9" id="KW-1185">Reference proteome</keyword>
<feature type="region of interest" description="Disordered" evidence="6">
    <location>
        <begin position="705"/>
        <end position="741"/>
    </location>
</feature>
<dbReference type="Gene3D" id="3.40.50.10420">
    <property type="entry name" value="NagB/RpiA/CoA transferase-like"/>
    <property type="match status" value="1"/>
</dbReference>
<dbReference type="InterPro" id="IPR037171">
    <property type="entry name" value="NagB/RpiA_transferase-like"/>
</dbReference>
<proteinExistence type="predicted"/>
<reference evidence="8 9" key="1">
    <citation type="submission" date="2016-02" db="EMBL/GenBank/DDBJ databases">
        <title>Genome analysis of coral dinoflagellate symbionts highlights evolutionary adaptations to a symbiotic lifestyle.</title>
        <authorList>
            <person name="Aranda M."/>
            <person name="Li Y."/>
            <person name="Liew Y.J."/>
            <person name="Baumgarten S."/>
            <person name="Simakov O."/>
            <person name="Wilson M."/>
            <person name="Piel J."/>
            <person name="Ashoor H."/>
            <person name="Bougouffa S."/>
            <person name="Bajic V.B."/>
            <person name="Ryu T."/>
            <person name="Ravasi T."/>
            <person name="Bayer T."/>
            <person name="Micklem G."/>
            <person name="Kim H."/>
            <person name="Bhak J."/>
            <person name="Lajeunesse T.C."/>
            <person name="Voolstra C.R."/>
        </authorList>
    </citation>
    <scope>NUCLEOTIDE SEQUENCE [LARGE SCALE GENOMIC DNA]</scope>
    <source>
        <strain evidence="8 9">CCMP2467</strain>
    </source>
</reference>
<dbReference type="GO" id="GO:0005929">
    <property type="term" value="C:cilium"/>
    <property type="evidence" value="ECO:0007669"/>
    <property type="project" value="UniProtKB-SubCell"/>
</dbReference>
<keyword evidence="8" id="KW-0436">Ligase</keyword>
<dbReference type="InterPro" id="IPR002698">
    <property type="entry name" value="FTHF_cligase"/>
</dbReference>
<feature type="compositionally biased region" description="Basic and acidic residues" evidence="6">
    <location>
        <begin position="617"/>
        <end position="630"/>
    </location>
</feature>